<sequence length="106" mass="11373">MGLITSRTILLAVFVCSLLMFSADSRNIRVLQSESADVSAAAFPASSTVHTSTSVSERHQGLELETKLKIQSFPHRSTANSSSQDSRYNQPTPSGPSRGHNSVPTP</sequence>
<organism evidence="3 4">
    <name type="scientific">Sphagnum troendelagicum</name>
    <dbReference type="NCBI Taxonomy" id="128251"/>
    <lineage>
        <taxon>Eukaryota</taxon>
        <taxon>Viridiplantae</taxon>
        <taxon>Streptophyta</taxon>
        <taxon>Embryophyta</taxon>
        <taxon>Bryophyta</taxon>
        <taxon>Sphagnophytina</taxon>
        <taxon>Sphagnopsida</taxon>
        <taxon>Sphagnales</taxon>
        <taxon>Sphagnaceae</taxon>
        <taxon>Sphagnum</taxon>
    </lineage>
</organism>
<feature type="signal peptide" evidence="2">
    <location>
        <begin position="1"/>
        <end position="25"/>
    </location>
</feature>
<feature type="region of interest" description="Disordered" evidence="1">
    <location>
        <begin position="66"/>
        <end position="106"/>
    </location>
</feature>
<evidence type="ECO:0000313" key="4">
    <source>
        <dbReference type="Proteomes" id="UP001497512"/>
    </source>
</evidence>
<name>A0ABP0U2V9_9BRYO</name>
<feature type="chain" id="PRO_5047515909" evidence="2">
    <location>
        <begin position="26"/>
        <end position="106"/>
    </location>
</feature>
<keyword evidence="4" id="KW-1185">Reference proteome</keyword>
<evidence type="ECO:0000256" key="2">
    <source>
        <dbReference type="SAM" id="SignalP"/>
    </source>
</evidence>
<accession>A0ABP0U2V9</accession>
<dbReference type="Proteomes" id="UP001497512">
    <property type="component" value="Chromosome 18"/>
</dbReference>
<dbReference type="EMBL" id="OZ019910">
    <property type="protein sequence ID" value="CAK9211469.1"/>
    <property type="molecule type" value="Genomic_DNA"/>
</dbReference>
<reference evidence="3" key="1">
    <citation type="submission" date="2024-02" db="EMBL/GenBank/DDBJ databases">
        <authorList>
            <consortium name="ELIXIR-Norway"/>
            <consortium name="Elixir Norway"/>
        </authorList>
    </citation>
    <scope>NUCLEOTIDE SEQUENCE</scope>
</reference>
<evidence type="ECO:0000256" key="1">
    <source>
        <dbReference type="SAM" id="MobiDB-lite"/>
    </source>
</evidence>
<gene>
    <name evidence="3" type="ORF">CSSPTR1EN2_LOCUS10699</name>
</gene>
<proteinExistence type="predicted"/>
<keyword evidence="2" id="KW-0732">Signal</keyword>
<evidence type="ECO:0000313" key="3">
    <source>
        <dbReference type="EMBL" id="CAK9211469.1"/>
    </source>
</evidence>
<feature type="compositionally biased region" description="Polar residues" evidence="1">
    <location>
        <begin position="74"/>
        <end position="92"/>
    </location>
</feature>
<protein>
    <submittedName>
        <fullName evidence="3">Uncharacterized protein</fullName>
    </submittedName>
</protein>